<name>A0A0V1DQA3_9BILA</name>
<protein>
    <submittedName>
        <fullName evidence="2">Uncharacterized protein</fullName>
    </submittedName>
</protein>
<dbReference type="EMBL" id="JYDP01008591">
    <property type="protein sequence ID" value="KRY63462.1"/>
    <property type="molecule type" value="Genomic_DNA"/>
</dbReference>
<evidence type="ECO:0000256" key="1">
    <source>
        <dbReference type="SAM" id="MobiDB-lite"/>
    </source>
</evidence>
<organism evidence="2 3">
    <name type="scientific">Trichinella zimbabwensis</name>
    <dbReference type="NCBI Taxonomy" id="268475"/>
    <lineage>
        <taxon>Eukaryota</taxon>
        <taxon>Metazoa</taxon>
        <taxon>Ecdysozoa</taxon>
        <taxon>Nematoda</taxon>
        <taxon>Enoplea</taxon>
        <taxon>Dorylaimia</taxon>
        <taxon>Trichinellida</taxon>
        <taxon>Trichinellidae</taxon>
        <taxon>Trichinella</taxon>
    </lineage>
</organism>
<dbReference type="Proteomes" id="UP000055024">
    <property type="component" value="Unassembled WGS sequence"/>
</dbReference>
<keyword evidence="3" id="KW-1185">Reference proteome</keyword>
<reference evidence="2 3" key="1">
    <citation type="submission" date="2015-01" db="EMBL/GenBank/DDBJ databases">
        <title>Evolution of Trichinella species and genotypes.</title>
        <authorList>
            <person name="Korhonen P.K."/>
            <person name="Edoardo P."/>
            <person name="Giuseppe L.R."/>
            <person name="Gasser R.B."/>
        </authorList>
    </citation>
    <scope>NUCLEOTIDE SEQUENCE [LARGE SCALE GENOMIC DNA]</scope>
    <source>
        <strain evidence="2">ISS1029</strain>
    </source>
</reference>
<comment type="caution">
    <text evidence="2">The sequence shown here is derived from an EMBL/GenBank/DDBJ whole genome shotgun (WGS) entry which is preliminary data.</text>
</comment>
<gene>
    <name evidence="2" type="ORF">T11_2331</name>
</gene>
<feature type="region of interest" description="Disordered" evidence="1">
    <location>
        <begin position="1"/>
        <end position="35"/>
    </location>
</feature>
<accession>A0A0V1DQA3</accession>
<proteinExistence type="predicted"/>
<evidence type="ECO:0000313" key="3">
    <source>
        <dbReference type="Proteomes" id="UP000055024"/>
    </source>
</evidence>
<dbReference type="AlphaFoldDB" id="A0A0V1DQA3"/>
<evidence type="ECO:0000313" key="2">
    <source>
        <dbReference type="EMBL" id="KRY63462.1"/>
    </source>
</evidence>
<sequence length="35" mass="4252">MPRKHGFQRPMPLKRYFKDNQAQYEKIDNSKVSNV</sequence>